<organism evidence="2">
    <name type="scientific">uncultured Solirubrobacteraceae bacterium</name>
    <dbReference type="NCBI Taxonomy" id="1162706"/>
    <lineage>
        <taxon>Bacteria</taxon>
        <taxon>Bacillati</taxon>
        <taxon>Actinomycetota</taxon>
        <taxon>Thermoleophilia</taxon>
        <taxon>Solirubrobacterales</taxon>
        <taxon>Solirubrobacteraceae</taxon>
        <taxon>environmental samples</taxon>
    </lineage>
</organism>
<feature type="compositionally biased region" description="Low complexity" evidence="1">
    <location>
        <begin position="333"/>
        <end position="359"/>
    </location>
</feature>
<feature type="compositionally biased region" description="Low complexity" evidence="1">
    <location>
        <begin position="177"/>
        <end position="199"/>
    </location>
</feature>
<feature type="compositionally biased region" description="Basic and acidic residues" evidence="1">
    <location>
        <begin position="64"/>
        <end position="73"/>
    </location>
</feature>
<dbReference type="AlphaFoldDB" id="A0A6J4TKJ9"/>
<evidence type="ECO:0000256" key="1">
    <source>
        <dbReference type="SAM" id="MobiDB-lite"/>
    </source>
</evidence>
<sequence length="359" mass="37046">AAPAVPLRRGDPVLRAALPRAELAACRGVADRGDPGAGPTHRDQHPPDHRALPRAAVHQLPSHAEPRRVERAGSRACAAGPAAGRLRAEGAGDPRCRRHHRAPARQADRRQRRLPRPRALVEGPLREGERPALAQPDAAGPHTLGGTGLGAAVPDRARTLGTPLPRARPAPQEADRLGAPTGPAGPALDAGAAACAGGRQRLRRPRTPGRPRPPRGDLRHPSPPRCRPLRAGAAAPARGGRSSADQGGAPADPVRGPRRRGHAVAAGGGAGLVRRRRAGRGDPLRHRRLAPCRAAGRADPLGAAARPRPPVRPAGPAVHRPGPGSRADRPLVRPALAAGGHLPGGARPPRGRDPAPMVG</sequence>
<feature type="non-terminal residue" evidence="2">
    <location>
        <position position="359"/>
    </location>
</feature>
<accession>A0A6J4TKJ9</accession>
<protein>
    <submittedName>
        <fullName evidence="2">Uncharacterized protein</fullName>
    </submittedName>
</protein>
<reference evidence="2" key="1">
    <citation type="submission" date="2020-02" db="EMBL/GenBank/DDBJ databases">
        <authorList>
            <person name="Meier V. D."/>
        </authorList>
    </citation>
    <scope>NUCLEOTIDE SEQUENCE</scope>
    <source>
        <strain evidence="2">AVDCRST_MAG13</strain>
    </source>
</reference>
<feature type="compositionally biased region" description="Low complexity" evidence="1">
    <location>
        <begin position="74"/>
        <end position="85"/>
    </location>
</feature>
<feature type="non-terminal residue" evidence="2">
    <location>
        <position position="1"/>
    </location>
</feature>
<feature type="compositionally biased region" description="Low complexity" evidence="1">
    <location>
        <begin position="293"/>
        <end position="306"/>
    </location>
</feature>
<feature type="compositionally biased region" description="Basic and acidic residues" evidence="1">
    <location>
        <begin position="29"/>
        <end position="51"/>
    </location>
</feature>
<feature type="compositionally biased region" description="Basic and acidic residues" evidence="1">
    <location>
        <begin position="86"/>
        <end position="95"/>
    </location>
</feature>
<feature type="compositionally biased region" description="Low complexity" evidence="1">
    <location>
        <begin position="229"/>
        <end position="241"/>
    </location>
</feature>
<gene>
    <name evidence="2" type="ORF">AVDCRST_MAG13-3718</name>
</gene>
<dbReference type="EMBL" id="CADCVO010000578">
    <property type="protein sequence ID" value="CAA9525790.1"/>
    <property type="molecule type" value="Genomic_DNA"/>
</dbReference>
<feature type="region of interest" description="Disordered" evidence="1">
    <location>
        <begin position="27"/>
        <end position="359"/>
    </location>
</feature>
<evidence type="ECO:0000313" key="2">
    <source>
        <dbReference type="EMBL" id="CAA9525790.1"/>
    </source>
</evidence>
<feature type="compositionally biased region" description="Basic residues" evidence="1">
    <location>
        <begin position="200"/>
        <end position="213"/>
    </location>
</feature>
<name>A0A6J4TKJ9_9ACTN</name>
<proteinExistence type="predicted"/>